<dbReference type="Gene3D" id="2.60.40.1120">
    <property type="entry name" value="Carboxypeptidase-like, regulatory domain"/>
    <property type="match status" value="1"/>
</dbReference>
<evidence type="ECO:0000256" key="14">
    <source>
        <dbReference type="SAM" id="SignalP"/>
    </source>
</evidence>
<reference evidence="16 17" key="1">
    <citation type="journal article" date="2024" name="BMC Genomics">
        <title>De novo assembly and annotation of Popillia japonica's genome with initial clues to its potential as an invasive pest.</title>
        <authorList>
            <person name="Cucini C."/>
            <person name="Boschi S."/>
            <person name="Funari R."/>
            <person name="Cardaioli E."/>
            <person name="Iannotti N."/>
            <person name="Marturano G."/>
            <person name="Paoli F."/>
            <person name="Bruttini M."/>
            <person name="Carapelli A."/>
            <person name="Frati F."/>
            <person name="Nardi F."/>
        </authorList>
    </citation>
    <scope>NUCLEOTIDE SEQUENCE [LARGE SCALE GENOMIC DNA]</scope>
    <source>
        <strain evidence="16">DMR45628</strain>
    </source>
</reference>
<dbReference type="InterPro" id="IPR057247">
    <property type="entry name" value="CARBOXYPEPT_ZN_2"/>
</dbReference>
<sequence>MILFRENGLLLLSLFCVFYRGRTFEFKYQHHDNKQLIQILENVHDTCPNITRIYTLSETSVRGVPLWVIEFSTRPGHHEILKPEFKYIANMHGNEVVGRELLLRLAVYLCEAYLNGDKEIRSLISMTRIHLMPSMNPDGWQLATDTGGRDYLVGRPNNNSGGRDYLVGRPNNNSVDLNRNFPNLDRIMFSNELNHINYNHHLLKSVNSLSKPLQPETKAVIRLIMAIPFVLSANIHGGDLVANYPYDESRSGAAQDEYSTSPDDETFRHLALAYSTYHADMANPKRRGCGDSMSDKFPKQGGITNGAQWYNLQGGMQDFNYLSSNDFEITLELGCEKYPDASVLPIEWKRNKNALIHFMWQTHIGIKGIVYNIKTKIPLSNALIHVRNITGGINRDIKHDITSVHDGDYFRLLTPGQYKVTAIHKGFYPRSRTVIVTNEPYSPAVRVDFGLRPLTHQLQADGEEYLSYPDSRSHYWKIWENDRDQMAVE</sequence>
<comment type="caution">
    <text evidence="16">The sequence shown here is derived from an EMBL/GenBank/DDBJ whole genome shotgun (WGS) entry which is preliminary data.</text>
</comment>
<dbReference type="PROSITE" id="PS00132">
    <property type="entry name" value="CARBOXYPEPT_ZN_1"/>
    <property type="match status" value="1"/>
</dbReference>
<evidence type="ECO:0000259" key="15">
    <source>
        <dbReference type="PROSITE" id="PS52035"/>
    </source>
</evidence>
<dbReference type="PANTHER" id="PTHR11532:SF93">
    <property type="entry name" value="CARBOXYPEPTIDASE E"/>
    <property type="match status" value="1"/>
</dbReference>
<dbReference type="CDD" id="cd03858">
    <property type="entry name" value="M14_CP_N-E_like"/>
    <property type="match status" value="1"/>
</dbReference>
<keyword evidence="11" id="KW-0482">Metalloprotease</keyword>
<dbReference type="CDD" id="cd11308">
    <property type="entry name" value="Peptidase_M14NE-CP-C_like"/>
    <property type="match status" value="1"/>
</dbReference>
<dbReference type="GO" id="GO:0005615">
    <property type="term" value="C:extracellular space"/>
    <property type="evidence" value="ECO:0007669"/>
    <property type="project" value="TreeGrafter"/>
</dbReference>
<dbReference type="Pfam" id="PF00246">
    <property type="entry name" value="Peptidase_M14"/>
    <property type="match status" value="1"/>
</dbReference>
<evidence type="ECO:0000256" key="7">
    <source>
        <dbReference type="ARBA" id="ARBA00022723"/>
    </source>
</evidence>
<evidence type="ECO:0000313" key="17">
    <source>
        <dbReference type="Proteomes" id="UP001458880"/>
    </source>
</evidence>
<dbReference type="InterPro" id="IPR000834">
    <property type="entry name" value="Peptidase_M14"/>
</dbReference>
<dbReference type="PROSITE" id="PS52035">
    <property type="entry name" value="PEPTIDASE_M14"/>
    <property type="match status" value="1"/>
</dbReference>
<dbReference type="Proteomes" id="UP001458880">
    <property type="component" value="Unassembled WGS sequence"/>
</dbReference>
<keyword evidence="4" id="KW-0964">Secreted</keyword>
<keyword evidence="12" id="KW-0325">Glycoprotein</keyword>
<evidence type="ECO:0000256" key="12">
    <source>
        <dbReference type="ARBA" id="ARBA00023180"/>
    </source>
</evidence>
<evidence type="ECO:0000256" key="2">
    <source>
        <dbReference type="ARBA" id="ARBA00004613"/>
    </source>
</evidence>
<feature type="domain" description="Peptidase M14" evidence="15">
    <location>
        <begin position="29"/>
        <end position="362"/>
    </location>
</feature>
<proteinExistence type="inferred from homology"/>
<dbReference type="AlphaFoldDB" id="A0AAW1MZE4"/>
<dbReference type="Gene3D" id="3.40.630.10">
    <property type="entry name" value="Zn peptidases"/>
    <property type="match status" value="1"/>
</dbReference>
<feature type="chain" id="PRO_5043351496" evidence="14">
    <location>
        <begin position="24"/>
        <end position="489"/>
    </location>
</feature>
<dbReference type="Pfam" id="PF13620">
    <property type="entry name" value="CarboxypepD_reg"/>
    <property type="match status" value="1"/>
</dbReference>
<evidence type="ECO:0000256" key="10">
    <source>
        <dbReference type="ARBA" id="ARBA00022833"/>
    </source>
</evidence>
<keyword evidence="17" id="KW-1185">Reference proteome</keyword>
<gene>
    <name evidence="16" type="ORF">QE152_g5065</name>
</gene>
<dbReference type="GO" id="GO:0016485">
    <property type="term" value="P:protein processing"/>
    <property type="evidence" value="ECO:0007669"/>
    <property type="project" value="TreeGrafter"/>
</dbReference>
<keyword evidence="7" id="KW-0479">Metal-binding</keyword>
<organism evidence="16 17">
    <name type="scientific">Popillia japonica</name>
    <name type="common">Japanese beetle</name>
    <dbReference type="NCBI Taxonomy" id="7064"/>
    <lineage>
        <taxon>Eukaryota</taxon>
        <taxon>Metazoa</taxon>
        <taxon>Ecdysozoa</taxon>
        <taxon>Arthropoda</taxon>
        <taxon>Hexapoda</taxon>
        <taxon>Insecta</taxon>
        <taxon>Pterygota</taxon>
        <taxon>Neoptera</taxon>
        <taxon>Endopterygota</taxon>
        <taxon>Coleoptera</taxon>
        <taxon>Polyphaga</taxon>
        <taxon>Scarabaeiformia</taxon>
        <taxon>Scarabaeidae</taxon>
        <taxon>Rutelinae</taxon>
        <taxon>Popillia</taxon>
    </lineage>
</organism>
<evidence type="ECO:0000256" key="11">
    <source>
        <dbReference type="ARBA" id="ARBA00023049"/>
    </source>
</evidence>
<dbReference type="PRINTS" id="PR00765">
    <property type="entry name" value="CRBOXYPTASEA"/>
</dbReference>
<dbReference type="PANTHER" id="PTHR11532">
    <property type="entry name" value="PROTEASE M14 CARBOXYPEPTIDASE"/>
    <property type="match status" value="1"/>
</dbReference>
<dbReference type="InterPro" id="IPR057246">
    <property type="entry name" value="CARBOXYPEPT_ZN_1"/>
</dbReference>
<evidence type="ECO:0000256" key="5">
    <source>
        <dbReference type="ARBA" id="ARBA00022645"/>
    </source>
</evidence>
<dbReference type="FunFam" id="3.40.630.10:FF:000013">
    <property type="entry name" value="carboxypeptidase N catalytic chain"/>
    <property type="match status" value="1"/>
</dbReference>
<evidence type="ECO:0000256" key="9">
    <source>
        <dbReference type="ARBA" id="ARBA00022801"/>
    </source>
</evidence>
<comment type="subcellular location">
    <subcellularLocation>
        <location evidence="2">Secreted</location>
    </subcellularLocation>
</comment>
<comment type="similarity">
    <text evidence="3 13">Belongs to the peptidase M14 family.</text>
</comment>
<keyword evidence="5 16" id="KW-0121">Carboxypeptidase</keyword>
<dbReference type="GO" id="GO:0006518">
    <property type="term" value="P:peptide metabolic process"/>
    <property type="evidence" value="ECO:0007669"/>
    <property type="project" value="TreeGrafter"/>
</dbReference>
<feature type="signal peptide" evidence="14">
    <location>
        <begin position="1"/>
        <end position="23"/>
    </location>
</feature>
<dbReference type="SUPFAM" id="SSF49464">
    <property type="entry name" value="Carboxypeptidase regulatory domain-like"/>
    <property type="match status" value="1"/>
</dbReference>
<feature type="active site" description="Proton donor/acceptor" evidence="13">
    <location>
        <position position="332"/>
    </location>
</feature>
<evidence type="ECO:0000256" key="13">
    <source>
        <dbReference type="PROSITE-ProRule" id="PRU01379"/>
    </source>
</evidence>
<keyword evidence="10" id="KW-0862">Zinc</keyword>
<dbReference type="GO" id="GO:0008270">
    <property type="term" value="F:zinc ion binding"/>
    <property type="evidence" value="ECO:0007669"/>
    <property type="project" value="InterPro"/>
</dbReference>
<protein>
    <submittedName>
        <fullName evidence="16">Zinc carboxypeptidase</fullName>
    </submittedName>
</protein>
<evidence type="ECO:0000256" key="6">
    <source>
        <dbReference type="ARBA" id="ARBA00022670"/>
    </source>
</evidence>
<dbReference type="EMBL" id="JASPKY010000028">
    <property type="protein sequence ID" value="KAK9751477.1"/>
    <property type="molecule type" value="Genomic_DNA"/>
</dbReference>
<keyword evidence="6" id="KW-0645">Protease</keyword>
<dbReference type="GO" id="GO:0004181">
    <property type="term" value="F:metallocarboxypeptidase activity"/>
    <property type="evidence" value="ECO:0007669"/>
    <property type="project" value="InterPro"/>
</dbReference>
<dbReference type="InterPro" id="IPR050753">
    <property type="entry name" value="Peptidase_M14_domain"/>
</dbReference>
<dbReference type="SMART" id="SM00631">
    <property type="entry name" value="Zn_pept"/>
    <property type="match status" value="1"/>
</dbReference>
<evidence type="ECO:0000256" key="1">
    <source>
        <dbReference type="ARBA" id="ARBA00001947"/>
    </source>
</evidence>
<dbReference type="InterPro" id="IPR008969">
    <property type="entry name" value="CarboxyPept-like_regulatory"/>
</dbReference>
<evidence type="ECO:0000256" key="4">
    <source>
        <dbReference type="ARBA" id="ARBA00022525"/>
    </source>
</evidence>
<evidence type="ECO:0000256" key="3">
    <source>
        <dbReference type="ARBA" id="ARBA00005988"/>
    </source>
</evidence>
<dbReference type="SUPFAM" id="SSF53187">
    <property type="entry name" value="Zn-dependent exopeptidases"/>
    <property type="match status" value="1"/>
</dbReference>
<accession>A0AAW1MZE4</accession>
<dbReference type="FunFam" id="2.60.40.1120:FF:000019">
    <property type="entry name" value="Carboxypeptidase D"/>
    <property type="match status" value="1"/>
</dbReference>
<evidence type="ECO:0000313" key="16">
    <source>
        <dbReference type="EMBL" id="KAK9751477.1"/>
    </source>
</evidence>
<evidence type="ECO:0000256" key="8">
    <source>
        <dbReference type="ARBA" id="ARBA00022729"/>
    </source>
</evidence>
<name>A0AAW1MZE4_POPJA</name>
<keyword evidence="8 14" id="KW-0732">Signal</keyword>
<keyword evidence="9" id="KW-0378">Hydrolase</keyword>
<dbReference type="PROSITE" id="PS00133">
    <property type="entry name" value="CARBOXYPEPT_ZN_2"/>
    <property type="match status" value="1"/>
</dbReference>
<comment type="cofactor">
    <cofactor evidence="1">
        <name>Zn(2+)</name>
        <dbReference type="ChEBI" id="CHEBI:29105"/>
    </cofactor>
</comment>